<feature type="compositionally biased region" description="Polar residues" evidence="1">
    <location>
        <begin position="1"/>
        <end position="15"/>
    </location>
</feature>
<feature type="region of interest" description="Disordered" evidence="1">
    <location>
        <begin position="1"/>
        <end position="22"/>
    </location>
</feature>
<dbReference type="InterPro" id="IPR006311">
    <property type="entry name" value="TAT_signal"/>
</dbReference>
<organism evidence="2 3">
    <name type="scientific">Nakamurella flava</name>
    <dbReference type="NCBI Taxonomy" id="2576308"/>
    <lineage>
        <taxon>Bacteria</taxon>
        <taxon>Bacillati</taxon>
        <taxon>Actinomycetota</taxon>
        <taxon>Actinomycetes</taxon>
        <taxon>Nakamurellales</taxon>
        <taxon>Nakamurellaceae</taxon>
        <taxon>Nakamurella</taxon>
    </lineage>
</organism>
<proteinExistence type="predicted"/>
<dbReference type="Proteomes" id="UP000306985">
    <property type="component" value="Unassembled WGS sequence"/>
</dbReference>
<reference evidence="2 3" key="1">
    <citation type="submission" date="2019-05" db="EMBL/GenBank/DDBJ databases">
        <title>Nakamurella sp. N5BH11, whole genome shotgun sequence.</title>
        <authorList>
            <person name="Tuo L."/>
        </authorList>
    </citation>
    <scope>NUCLEOTIDE SEQUENCE [LARGE SCALE GENOMIC DNA]</scope>
    <source>
        <strain evidence="2 3">N5BH11</strain>
    </source>
</reference>
<dbReference type="PROSITE" id="PS51318">
    <property type="entry name" value="TAT"/>
    <property type="match status" value="1"/>
</dbReference>
<dbReference type="EMBL" id="SZZH01000003">
    <property type="protein sequence ID" value="TKV58645.1"/>
    <property type="molecule type" value="Genomic_DNA"/>
</dbReference>
<feature type="region of interest" description="Disordered" evidence="1">
    <location>
        <begin position="45"/>
        <end position="100"/>
    </location>
</feature>
<protein>
    <submittedName>
        <fullName evidence="2">Uncharacterized protein</fullName>
    </submittedName>
</protein>
<sequence>MFTGQSHASPVTRSGSPRRRSLVRSTGLTAVALLVVGLLGATPAGATTAAPSQSVTTPAEPPSSAPSTAPEQQNRSALRSDDALSGDALTSQTPEATVAAAPTDAMTAVAAARILDTRTGLGARGPVGAGRSVTVKVVGLGGIPASGVTSVVLTVTVPGPSTSGTVTASASGATAATIPSLRFTAGTGVTTQIWVPVGADGSITLRNDSTAPIALLADSVGYAGTGDGPGSFVPVAPARLLDSKLGLGTRGPVAPGASVDVPVTGKAGVPSGAAAALVQVTVIDPSAGGWLTARPAGSPPVVSPSSQLNWSTGASSSGQLLVPLSAAGALTVYNRGGAGITLQVDVLGYVRSGSATAGSLVAVPATRIVDSRNGLRWPVPRGPLAPSNGITLKVAGVGGIPATGVSAVLLQVVAINPRGAGNLLATQDFSAGPAGIAVKFGANQTRSASVLVPVNSNGTVVIANPGGSAAVDVAVDALGYVAAATTEPAMKWSAATATSSGLSGVVALDCASATSCLALDTQGRSATFSGSTWSAVTGAAQPTFSTGVSCGSATSCLATFGTNGIRQFTGSGWTALTAPTPDFLSDVSCWAADACVVVAGVTGRAWSWNGTAFTALPTVFTAVGTDDPTAPYARSLSCTGPSFCAAVGSGSPAGWLWNGNAWSEAPLVPYGNATSVDCATTTFCAAASADIGAMVTYRGGAYQQDDVLWSSPVQSVSCPDATFCVGVADGSELAMWDGSTWTNPAFPPTVTGSPAVVSCPTRQLCVALQRDGQQVIGRR</sequence>
<comment type="caution">
    <text evidence="2">The sequence shown here is derived from an EMBL/GenBank/DDBJ whole genome shotgun (WGS) entry which is preliminary data.</text>
</comment>
<dbReference type="AlphaFoldDB" id="A0A4V6CVS2"/>
<keyword evidence="3" id="KW-1185">Reference proteome</keyword>
<gene>
    <name evidence="2" type="ORF">FDO65_14055</name>
</gene>
<accession>A0A4V6CVS2</accession>
<name>A0A4V6CVS2_9ACTN</name>
<evidence type="ECO:0000313" key="3">
    <source>
        <dbReference type="Proteomes" id="UP000306985"/>
    </source>
</evidence>
<evidence type="ECO:0000313" key="2">
    <source>
        <dbReference type="EMBL" id="TKV58645.1"/>
    </source>
</evidence>
<dbReference type="RefSeq" id="WP_137450306.1">
    <property type="nucleotide sequence ID" value="NZ_SZZH01000003.1"/>
</dbReference>
<dbReference type="OrthoDB" id="4855196at2"/>
<evidence type="ECO:0000256" key="1">
    <source>
        <dbReference type="SAM" id="MobiDB-lite"/>
    </source>
</evidence>